<dbReference type="InterPro" id="IPR008920">
    <property type="entry name" value="TF_FadR/GntR_C"/>
</dbReference>
<organism evidence="5">
    <name type="scientific">Paenibacillus sp. BIHB 4019</name>
    <dbReference type="NCBI Taxonomy" id="1870819"/>
    <lineage>
        <taxon>Bacteria</taxon>
        <taxon>Bacillati</taxon>
        <taxon>Bacillota</taxon>
        <taxon>Bacilli</taxon>
        <taxon>Bacillales</taxon>
        <taxon>Paenibacillaceae</taxon>
        <taxon>Paenibacillus</taxon>
    </lineage>
</organism>
<evidence type="ECO:0000256" key="1">
    <source>
        <dbReference type="ARBA" id="ARBA00023015"/>
    </source>
</evidence>
<dbReference type="GO" id="GO:0003677">
    <property type="term" value="F:DNA binding"/>
    <property type="evidence" value="ECO:0007669"/>
    <property type="project" value="UniProtKB-KW"/>
</dbReference>
<dbReference type="InterPro" id="IPR036388">
    <property type="entry name" value="WH-like_DNA-bd_sf"/>
</dbReference>
<dbReference type="InterPro" id="IPR011711">
    <property type="entry name" value="GntR_C"/>
</dbReference>
<dbReference type="EMBL" id="CP016808">
    <property type="protein sequence ID" value="ANY67542.1"/>
    <property type="molecule type" value="Genomic_DNA"/>
</dbReference>
<dbReference type="SMART" id="SM00345">
    <property type="entry name" value="HTH_GNTR"/>
    <property type="match status" value="1"/>
</dbReference>
<dbReference type="PROSITE" id="PS50949">
    <property type="entry name" value="HTH_GNTR"/>
    <property type="match status" value="1"/>
</dbReference>
<proteinExistence type="predicted"/>
<keyword evidence="1" id="KW-0805">Transcription regulation</keyword>
<dbReference type="PANTHER" id="PTHR43537">
    <property type="entry name" value="TRANSCRIPTIONAL REGULATOR, GNTR FAMILY"/>
    <property type="match status" value="1"/>
</dbReference>
<name>A0A1B2DIJ9_9BACL</name>
<dbReference type="SMART" id="SM00895">
    <property type="entry name" value="FCD"/>
    <property type="match status" value="1"/>
</dbReference>
<evidence type="ECO:0000256" key="2">
    <source>
        <dbReference type="ARBA" id="ARBA00023125"/>
    </source>
</evidence>
<dbReference type="RefSeq" id="WP_099518732.1">
    <property type="nucleotide sequence ID" value="NZ_CP016808.1"/>
</dbReference>
<dbReference type="SUPFAM" id="SSF48008">
    <property type="entry name" value="GntR ligand-binding domain-like"/>
    <property type="match status" value="1"/>
</dbReference>
<accession>A0A1B2DIJ9</accession>
<sequence>MPIPTNYSSPLRISAKDRALAQLQKWIIEGTLQPGEKLIDGELADALGVSRTPIREALQLLEVQGLVQMLPSKETRVTMIEEEDMPKLYAPLVALHALAAELAVPHIQPEHITRLSELNAQFAKCIQENKPYEALEYDEEFHNVILELADNAYIQSFTSSLQMHIRRYKYLFIKRPASIAQVGVKEHQAIIDALEARDAEAASLMMKKNVSIHT</sequence>
<feature type="domain" description="HTH gntR-type" evidence="4">
    <location>
        <begin position="13"/>
        <end position="80"/>
    </location>
</feature>
<dbReference type="GO" id="GO:0003700">
    <property type="term" value="F:DNA-binding transcription factor activity"/>
    <property type="evidence" value="ECO:0007669"/>
    <property type="project" value="InterPro"/>
</dbReference>
<dbReference type="AlphaFoldDB" id="A0A1B2DIJ9"/>
<dbReference type="PRINTS" id="PR00035">
    <property type="entry name" value="HTHGNTR"/>
</dbReference>
<dbReference type="PANTHER" id="PTHR43537:SF24">
    <property type="entry name" value="GLUCONATE OPERON TRANSCRIPTIONAL REPRESSOR"/>
    <property type="match status" value="1"/>
</dbReference>
<protein>
    <submittedName>
        <fullName evidence="5">GntR family transcriptional regulator</fullName>
    </submittedName>
</protein>
<dbReference type="Gene3D" id="1.10.10.10">
    <property type="entry name" value="Winged helix-like DNA-binding domain superfamily/Winged helix DNA-binding domain"/>
    <property type="match status" value="1"/>
</dbReference>
<evidence type="ECO:0000259" key="4">
    <source>
        <dbReference type="PROSITE" id="PS50949"/>
    </source>
</evidence>
<reference evidence="5" key="1">
    <citation type="submission" date="2016-08" db="EMBL/GenBank/DDBJ databases">
        <title>Complete Genome Seqeunce of Paenibacillus sp. BIHB 4019 from tea rhizoplane.</title>
        <authorList>
            <person name="Thakur R."/>
            <person name="Swarnkar M.K."/>
            <person name="Gulati A."/>
        </authorList>
    </citation>
    <scope>NUCLEOTIDE SEQUENCE [LARGE SCALE GENOMIC DNA]</scope>
    <source>
        <strain evidence="5">BIHB4019</strain>
    </source>
</reference>
<gene>
    <name evidence="5" type="ORF">BBD42_14460</name>
</gene>
<dbReference type="Gene3D" id="1.20.120.530">
    <property type="entry name" value="GntR ligand-binding domain-like"/>
    <property type="match status" value="1"/>
</dbReference>
<dbReference type="Pfam" id="PF07729">
    <property type="entry name" value="FCD"/>
    <property type="match status" value="1"/>
</dbReference>
<dbReference type="InterPro" id="IPR000524">
    <property type="entry name" value="Tscrpt_reg_HTH_GntR"/>
</dbReference>
<evidence type="ECO:0000313" key="5">
    <source>
        <dbReference type="EMBL" id="ANY67542.1"/>
    </source>
</evidence>
<evidence type="ECO:0000256" key="3">
    <source>
        <dbReference type="ARBA" id="ARBA00023163"/>
    </source>
</evidence>
<dbReference type="InterPro" id="IPR036390">
    <property type="entry name" value="WH_DNA-bd_sf"/>
</dbReference>
<dbReference type="SUPFAM" id="SSF46785">
    <property type="entry name" value="Winged helix' DNA-binding domain"/>
    <property type="match status" value="1"/>
</dbReference>
<keyword evidence="2" id="KW-0238">DNA-binding</keyword>
<keyword evidence="3" id="KW-0804">Transcription</keyword>
<dbReference type="Pfam" id="PF00392">
    <property type="entry name" value="GntR"/>
    <property type="match status" value="1"/>
</dbReference>
<dbReference type="CDD" id="cd07377">
    <property type="entry name" value="WHTH_GntR"/>
    <property type="match status" value="1"/>
</dbReference>